<proteinExistence type="predicted"/>
<organism evidence="2 3">
    <name type="scientific">Porites evermanni</name>
    <dbReference type="NCBI Taxonomy" id="104178"/>
    <lineage>
        <taxon>Eukaryota</taxon>
        <taxon>Metazoa</taxon>
        <taxon>Cnidaria</taxon>
        <taxon>Anthozoa</taxon>
        <taxon>Hexacorallia</taxon>
        <taxon>Scleractinia</taxon>
        <taxon>Fungiina</taxon>
        <taxon>Poritidae</taxon>
        <taxon>Porites</taxon>
    </lineage>
</organism>
<feature type="region of interest" description="Disordered" evidence="1">
    <location>
        <begin position="182"/>
        <end position="203"/>
    </location>
</feature>
<keyword evidence="3" id="KW-1185">Reference proteome</keyword>
<evidence type="ECO:0000256" key="1">
    <source>
        <dbReference type="SAM" id="MobiDB-lite"/>
    </source>
</evidence>
<reference evidence="2 3" key="1">
    <citation type="submission" date="2022-05" db="EMBL/GenBank/DDBJ databases">
        <authorList>
            <consortium name="Genoscope - CEA"/>
            <person name="William W."/>
        </authorList>
    </citation>
    <scope>NUCLEOTIDE SEQUENCE [LARGE SCALE GENOMIC DNA]</scope>
</reference>
<sequence>MCDHTECEHGALVGDECGSSARYFSTEYVLIRECSRSIERHITETLQASFANYGLNTEAVLLLARASVFEFDHSKCQMTICPKHRDEFGIGWRCRQMLCKVPLALAPHHVKKRRGKERTLSFAQSRLIYSLTKILVPVGSPICRACRGSLTEEAKPEPPEEIDTTCYRETRRTLPLKVYVQEESVSPSSEESNGTKPGAPVSDLCQAMSNMSITSLYVPEATDPSSSELSSSDDRGRSANLAIRRVKLNEFLIACDRPIITVQKKPWRQLKELQSQASVYWNRDRYHSLNIGNHKS</sequence>
<accession>A0ABN8NDK0</accession>
<name>A0ABN8NDK0_9CNID</name>
<feature type="compositionally biased region" description="Low complexity" evidence="1">
    <location>
        <begin position="182"/>
        <end position="192"/>
    </location>
</feature>
<comment type="caution">
    <text evidence="2">The sequence shown here is derived from an EMBL/GenBank/DDBJ whole genome shotgun (WGS) entry which is preliminary data.</text>
</comment>
<protein>
    <submittedName>
        <fullName evidence="2">Uncharacterized protein</fullName>
    </submittedName>
</protein>
<evidence type="ECO:0000313" key="3">
    <source>
        <dbReference type="Proteomes" id="UP001159427"/>
    </source>
</evidence>
<evidence type="ECO:0000313" key="2">
    <source>
        <dbReference type="EMBL" id="CAH3047050.1"/>
    </source>
</evidence>
<gene>
    <name evidence="2" type="ORF">PEVE_00041369</name>
</gene>
<dbReference type="Proteomes" id="UP001159427">
    <property type="component" value="Unassembled WGS sequence"/>
</dbReference>
<dbReference type="EMBL" id="CALNXI010000784">
    <property type="protein sequence ID" value="CAH3047050.1"/>
    <property type="molecule type" value="Genomic_DNA"/>
</dbReference>